<accession>A0A7G7MKX1</accession>
<protein>
    <submittedName>
        <fullName evidence="1">Uncharacterized protein</fullName>
    </submittedName>
</protein>
<reference evidence="1 2" key="1">
    <citation type="submission" date="2020-08" db="EMBL/GenBank/DDBJ databases">
        <authorList>
            <person name="Mo P."/>
        </authorList>
    </citation>
    <scope>NUCLEOTIDE SEQUENCE [LARGE SCALE GENOMIC DNA]</scope>
    <source>
        <strain evidence="1 2">CGMCC 4.1532</strain>
    </source>
</reference>
<keyword evidence="2" id="KW-1185">Reference proteome</keyword>
<gene>
    <name evidence="1" type="ORF">H6H00_05485</name>
</gene>
<dbReference type="RefSeq" id="WP_185720259.1">
    <property type="nucleotide sequence ID" value="NZ_BAAAWI010000001.1"/>
</dbReference>
<proteinExistence type="predicted"/>
<evidence type="ECO:0000313" key="1">
    <source>
        <dbReference type="EMBL" id="QNG53432.1"/>
    </source>
</evidence>
<dbReference type="KEGG" id="ppel:H6H00_05485"/>
<organism evidence="1 2">
    <name type="scientific">Pseudonocardia petroleophila</name>
    <dbReference type="NCBI Taxonomy" id="37331"/>
    <lineage>
        <taxon>Bacteria</taxon>
        <taxon>Bacillati</taxon>
        <taxon>Actinomycetota</taxon>
        <taxon>Actinomycetes</taxon>
        <taxon>Pseudonocardiales</taxon>
        <taxon>Pseudonocardiaceae</taxon>
        <taxon>Pseudonocardia</taxon>
    </lineage>
</organism>
<dbReference type="EMBL" id="CP060131">
    <property type="protein sequence ID" value="QNG53432.1"/>
    <property type="molecule type" value="Genomic_DNA"/>
</dbReference>
<evidence type="ECO:0000313" key="2">
    <source>
        <dbReference type="Proteomes" id="UP000515728"/>
    </source>
</evidence>
<name>A0A7G7MKX1_9PSEU</name>
<sequence>MAHAIPTEERTPVQNFKIDQALTFLSVLLLSCEPKTAYGDQYRQETTKDGTPKWEAQLVAAFQQFGRPQNEIIKVGIASDRNPGDGIAVATPVQLIDFEIGVMERKKKDPSTGDERVVGVQVWYRCAEIRPLSATGGGKPRPAAEAVS</sequence>
<dbReference type="AlphaFoldDB" id="A0A7G7MKX1"/>
<dbReference type="Proteomes" id="UP000515728">
    <property type="component" value="Chromosome"/>
</dbReference>